<dbReference type="PANTHER" id="PTHR44757">
    <property type="entry name" value="DIGUANYLATE CYCLASE DGCP"/>
    <property type="match status" value="1"/>
</dbReference>
<feature type="domain" description="GGDEF" evidence="5">
    <location>
        <begin position="276"/>
        <end position="409"/>
    </location>
</feature>
<dbReference type="RefSeq" id="WP_256311165.1">
    <property type="nucleotide sequence ID" value="NZ_JANGAC010000005.1"/>
</dbReference>
<evidence type="ECO:0000259" key="5">
    <source>
        <dbReference type="PROSITE" id="PS50887"/>
    </source>
</evidence>
<dbReference type="Gene3D" id="3.30.450.20">
    <property type="entry name" value="PAS domain"/>
    <property type="match status" value="1"/>
</dbReference>
<evidence type="ECO:0000259" key="4">
    <source>
        <dbReference type="PROSITE" id="PS50883"/>
    </source>
</evidence>
<dbReference type="InterPro" id="IPR035965">
    <property type="entry name" value="PAS-like_dom_sf"/>
</dbReference>
<feature type="transmembrane region" description="Helical" evidence="1">
    <location>
        <begin position="24"/>
        <end position="42"/>
    </location>
</feature>
<dbReference type="SMART" id="SM00086">
    <property type="entry name" value="PAC"/>
    <property type="match status" value="1"/>
</dbReference>
<reference evidence="6 7" key="1">
    <citation type="submission" date="2022-06" db="EMBL/GenBank/DDBJ databases">
        <title>Isolation of gut microbiota from human fecal samples.</title>
        <authorList>
            <person name="Pamer E.G."/>
            <person name="Barat B."/>
            <person name="Waligurski E."/>
            <person name="Medina S."/>
            <person name="Paddock L."/>
            <person name="Mostad J."/>
        </authorList>
    </citation>
    <scope>NUCLEOTIDE SEQUENCE [LARGE SCALE GENOMIC DNA]</scope>
    <source>
        <strain evidence="6 7">DFI.7.95</strain>
    </source>
</reference>
<dbReference type="SMART" id="SM00267">
    <property type="entry name" value="GGDEF"/>
    <property type="match status" value="1"/>
</dbReference>
<accession>A0ABT1S9J3</accession>
<keyword evidence="1" id="KW-1133">Transmembrane helix</keyword>
<dbReference type="InterPro" id="IPR000014">
    <property type="entry name" value="PAS"/>
</dbReference>
<dbReference type="SUPFAM" id="SSF141868">
    <property type="entry name" value="EAL domain-like"/>
    <property type="match status" value="1"/>
</dbReference>
<dbReference type="NCBIfam" id="TIGR00229">
    <property type="entry name" value="sensory_box"/>
    <property type="match status" value="1"/>
</dbReference>
<keyword evidence="1" id="KW-0812">Transmembrane</keyword>
<dbReference type="InterPro" id="IPR029787">
    <property type="entry name" value="Nucleotide_cyclase"/>
</dbReference>
<dbReference type="CDD" id="cd01949">
    <property type="entry name" value="GGDEF"/>
    <property type="match status" value="1"/>
</dbReference>
<dbReference type="PROSITE" id="PS50883">
    <property type="entry name" value="EAL"/>
    <property type="match status" value="1"/>
</dbReference>
<proteinExistence type="predicted"/>
<comment type="caution">
    <text evidence="6">The sequence shown here is derived from an EMBL/GenBank/DDBJ whole genome shotgun (WGS) entry which is preliminary data.</text>
</comment>
<dbReference type="SUPFAM" id="SSF55785">
    <property type="entry name" value="PYP-like sensor domain (PAS domain)"/>
    <property type="match status" value="1"/>
</dbReference>
<dbReference type="SMART" id="SM00091">
    <property type="entry name" value="PAS"/>
    <property type="match status" value="1"/>
</dbReference>
<evidence type="ECO:0000259" key="2">
    <source>
        <dbReference type="PROSITE" id="PS50112"/>
    </source>
</evidence>
<dbReference type="Pfam" id="PF00989">
    <property type="entry name" value="PAS"/>
    <property type="match status" value="1"/>
</dbReference>
<dbReference type="PROSITE" id="PS50113">
    <property type="entry name" value="PAC"/>
    <property type="match status" value="1"/>
</dbReference>
<dbReference type="Pfam" id="PF00990">
    <property type="entry name" value="GGDEF"/>
    <property type="match status" value="1"/>
</dbReference>
<evidence type="ECO:0000313" key="6">
    <source>
        <dbReference type="EMBL" id="MCQ4923119.1"/>
    </source>
</evidence>
<dbReference type="PROSITE" id="PS50887">
    <property type="entry name" value="GGDEF"/>
    <property type="match status" value="1"/>
</dbReference>
<name>A0ABT1S9J3_9FIRM</name>
<dbReference type="Gene3D" id="3.20.20.450">
    <property type="entry name" value="EAL domain"/>
    <property type="match status" value="1"/>
</dbReference>
<dbReference type="PANTHER" id="PTHR44757:SF2">
    <property type="entry name" value="BIOFILM ARCHITECTURE MAINTENANCE PROTEIN MBAA"/>
    <property type="match status" value="1"/>
</dbReference>
<dbReference type="Pfam" id="PF00563">
    <property type="entry name" value="EAL"/>
    <property type="match status" value="1"/>
</dbReference>
<dbReference type="SUPFAM" id="SSF55073">
    <property type="entry name" value="Nucleotide cyclase"/>
    <property type="match status" value="1"/>
</dbReference>
<dbReference type="PROSITE" id="PS50112">
    <property type="entry name" value="PAS"/>
    <property type="match status" value="1"/>
</dbReference>
<dbReference type="InterPro" id="IPR001610">
    <property type="entry name" value="PAC"/>
</dbReference>
<dbReference type="InterPro" id="IPR000700">
    <property type="entry name" value="PAS-assoc_C"/>
</dbReference>
<organism evidence="6 7">
    <name type="scientific">Tissierella carlieri</name>
    <dbReference type="NCBI Taxonomy" id="689904"/>
    <lineage>
        <taxon>Bacteria</taxon>
        <taxon>Bacillati</taxon>
        <taxon>Bacillota</taxon>
        <taxon>Tissierellia</taxon>
        <taxon>Tissierellales</taxon>
        <taxon>Tissierellaceae</taxon>
        <taxon>Tissierella</taxon>
    </lineage>
</organism>
<feature type="domain" description="PAC" evidence="3">
    <location>
        <begin position="188"/>
        <end position="244"/>
    </location>
</feature>
<dbReference type="InterPro" id="IPR000160">
    <property type="entry name" value="GGDEF_dom"/>
</dbReference>
<dbReference type="InterPro" id="IPR001633">
    <property type="entry name" value="EAL_dom"/>
</dbReference>
<feature type="domain" description="EAL" evidence="4">
    <location>
        <begin position="418"/>
        <end position="672"/>
    </location>
</feature>
<dbReference type="InterPro" id="IPR035919">
    <property type="entry name" value="EAL_sf"/>
</dbReference>
<evidence type="ECO:0000313" key="7">
    <source>
        <dbReference type="Proteomes" id="UP001524478"/>
    </source>
</evidence>
<dbReference type="CDD" id="cd00130">
    <property type="entry name" value="PAS"/>
    <property type="match status" value="1"/>
</dbReference>
<dbReference type="InterPro" id="IPR043128">
    <property type="entry name" value="Rev_trsase/Diguanyl_cyclase"/>
</dbReference>
<dbReference type="InterPro" id="IPR052155">
    <property type="entry name" value="Biofilm_reg_signaling"/>
</dbReference>
<gene>
    <name evidence="6" type="ORF">NE686_08495</name>
</gene>
<sequence>MVRVGKRDLKDLLNLKDLLPKKEALRISIIYFILSFIWIQFSDEFFYKIIGNTSKYKDIQKYKGWTFIFLTTVLIYFSIYERLKKARDMGIALHKSMEELSATTEGLLTTQEKLNREQILSENIFKNSTLIIFTWNLDGSIISFNPYGEKVTGYKEEEIIGKSWIDLFLYEDEKPKVKGLVEYLKSGRSIKNSIGDVWRSKDNRIIELIWTDSPIYDEEGNVTQIISFGTDITDHKKLLRRLNELAYYDTLTGLPNRIMLKNEAGKLIKDAKLNNIKLGFLYIDIDNFTQINDTLGHDAGDDFLIHLAKILKKENKDGNILAKLSEDEYAIILYNVEDRDDIIRKTEYILKEIRKPWCIDKEEFIISASIGISIFPHNGDNYSDLMRSANMAMYNIKSKGKNGYAFYEAEMGKRIADNTFMINQVRRAIEEEQFTLHYQPVINMEDNTIYGAECLIRWYHPEKGYIPPMDYIPLTEETGQIFDVTSLILKMAFNQKKLLNEKGYSYLKLSVNISNKSLIKGGLDKEIVKLLEEYKIKPEEITIEITETSFMGNLEGCIYTLTKLEELGIEIALDDFGTGYSSLAQLKRLPIHNVKMDQEFIKTMKKNSEEEVVVKSIIELAHTLGLKIIAEGIETKEQQEILLESKCDLGQGYYLGKPMNAESFQNMLMMNKRVNINE</sequence>
<evidence type="ECO:0000256" key="1">
    <source>
        <dbReference type="SAM" id="Phobius"/>
    </source>
</evidence>
<dbReference type="Gene3D" id="3.30.70.270">
    <property type="match status" value="1"/>
</dbReference>
<evidence type="ECO:0000259" key="3">
    <source>
        <dbReference type="PROSITE" id="PS50113"/>
    </source>
</evidence>
<feature type="domain" description="PAS" evidence="2">
    <location>
        <begin position="132"/>
        <end position="188"/>
    </location>
</feature>
<keyword evidence="7" id="KW-1185">Reference proteome</keyword>
<dbReference type="NCBIfam" id="TIGR00254">
    <property type="entry name" value="GGDEF"/>
    <property type="match status" value="1"/>
</dbReference>
<dbReference type="EMBL" id="JANGAC010000005">
    <property type="protein sequence ID" value="MCQ4923119.1"/>
    <property type="molecule type" value="Genomic_DNA"/>
</dbReference>
<dbReference type="CDD" id="cd01948">
    <property type="entry name" value="EAL"/>
    <property type="match status" value="1"/>
</dbReference>
<dbReference type="Proteomes" id="UP001524478">
    <property type="component" value="Unassembled WGS sequence"/>
</dbReference>
<feature type="transmembrane region" description="Helical" evidence="1">
    <location>
        <begin position="62"/>
        <end position="80"/>
    </location>
</feature>
<protein>
    <submittedName>
        <fullName evidence="6">EAL domain-containing protein</fullName>
    </submittedName>
</protein>
<keyword evidence="1" id="KW-0472">Membrane</keyword>
<dbReference type="InterPro" id="IPR013767">
    <property type="entry name" value="PAS_fold"/>
</dbReference>
<dbReference type="SMART" id="SM00052">
    <property type="entry name" value="EAL"/>
    <property type="match status" value="1"/>
</dbReference>